<accession>A0A4Q6XBG5</accession>
<dbReference type="GO" id="GO:0005507">
    <property type="term" value="F:copper ion binding"/>
    <property type="evidence" value="ECO:0007669"/>
    <property type="project" value="InterPro"/>
</dbReference>
<sequence length="296" mass="33641">MHITKRSSEIKRYTQLVFIGGLISSISLLTSAHEGHDHQMMQSQSSMQSNASASMDHSHHPITPTQQVQITQHGQHDHRLEHGGQVYQATSLESAWTVGDDGRGRASTELKTWVGTDENKVFIKAHLEKAESEQADTEAKVLYSRNIADFWDIQAGLRYQYQSEQQQDKDQWSAVFGLHGLAPYFFETDAFVYAGQDQRWQLSLETSRDFLFTQKLIAQPYLNVDVVLNDESKYARKTGLSKLQTGVQMRYEISKKVMPFIDVAYAYHKGVKQTEWQTASQREKGGLYGAGVTLKF</sequence>
<comment type="caution">
    <text evidence="2">The sequence shown here is derived from an EMBL/GenBank/DDBJ whole genome shotgun (WGS) entry which is preliminary data.</text>
</comment>
<dbReference type="AlphaFoldDB" id="A0A4Q6XBG5"/>
<evidence type="ECO:0000256" key="1">
    <source>
        <dbReference type="SAM" id="MobiDB-lite"/>
    </source>
</evidence>
<dbReference type="RefSeq" id="WP_130162122.1">
    <property type="nucleotide sequence ID" value="NZ_SGIM01000006.1"/>
</dbReference>
<dbReference type="Pfam" id="PF05275">
    <property type="entry name" value="CopB"/>
    <property type="match status" value="1"/>
</dbReference>
<organism evidence="2 3">
    <name type="scientific">Acinetobacter halotolerans</name>
    <dbReference type="NCBI Taxonomy" id="1752076"/>
    <lineage>
        <taxon>Bacteria</taxon>
        <taxon>Pseudomonadati</taxon>
        <taxon>Pseudomonadota</taxon>
        <taxon>Gammaproteobacteria</taxon>
        <taxon>Moraxellales</taxon>
        <taxon>Moraxellaceae</taxon>
        <taxon>Acinetobacter</taxon>
    </lineage>
</organism>
<dbReference type="GO" id="GO:0006878">
    <property type="term" value="P:intracellular copper ion homeostasis"/>
    <property type="evidence" value="ECO:0007669"/>
    <property type="project" value="InterPro"/>
</dbReference>
<reference evidence="2 3" key="1">
    <citation type="submission" date="2019-02" db="EMBL/GenBank/DDBJ databases">
        <title>The draft genome of Acinetobacter halotolerans strain JCM 31009.</title>
        <authorList>
            <person name="Qin J."/>
            <person name="Feng Y."/>
            <person name="Nemec A."/>
            <person name="Zong Z."/>
        </authorList>
    </citation>
    <scope>NUCLEOTIDE SEQUENCE [LARGE SCALE GENOMIC DNA]</scope>
    <source>
        <strain evidence="2 3">JCM 31009</strain>
    </source>
</reference>
<dbReference type="EMBL" id="SGIM01000006">
    <property type="protein sequence ID" value="RZF52736.1"/>
    <property type="molecule type" value="Genomic_DNA"/>
</dbReference>
<feature type="compositionally biased region" description="Low complexity" evidence="1">
    <location>
        <begin position="40"/>
        <end position="61"/>
    </location>
</feature>
<gene>
    <name evidence="2" type="ORF">EXE30_09230</name>
</gene>
<feature type="region of interest" description="Disordered" evidence="1">
    <location>
        <begin position="35"/>
        <end position="61"/>
    </location>
</feature>
<proteinExistence type="predicted"/>
<evidence type="ECO:0000313" key="3">
    <source>
        <dbReference type="Proteomes" id="UP000292110"/>
    </source>
</evidence>
<dbReference type="InterPro" id="IPR007939">
    <property type="entry name" value="Cu-R_B_prcur"/>
</dbReference>
<protein>
    <submittedName>
        <fullName evidence="2">Copper resistance protein B</fullName>
    </submittedName>
</protein>
<keyword evidence="3" id="KW-1185">Reference proteome</keyword>
<name>A0A4Q6XBG5_9GAMM</name>
<dbReference type="Proteomes" id="UP000292110">
    <property type="component" value="Unassembled WGS sequence"/>
</dbReference>
<dbReference type="GO" id="GO:0009279">
    <property type="term" value="C:cell outer membrane"/>
    <property type="evidence" value="ECO:0007669"/>
    <property type="project" value="InterPro"/>
</dbReference>
<evidence type="ECO:0000313" key="2">
    <source>
        <dbReference type="EMBL" id="RZF52736.1"/>
    </source>
</evidence>